<dbReference type="AlphaFoldDB" id="A0AA46A621"/>
<accession>A0AA46A621</accession>
<reference evidence="3 5" key="2">
    <citation type="submission" date="2021-01" db="EMBL/GenBank/DDBJ databases">
        <title>Biogeographic distribution of Paracoccus.</title>
        <authorList>
            <person name="Hollensteiner J."/>
            <person name="Leineberger J."/>
            <person name="Brinkhoff T."/>
            <person name="Daniel R."/>
        </authorList>
    </citation>
    <scope>NUCLEOTIDE SEQUENCE [LARGE SCALE GENOMIC DNA]</scope>
    <source>
        <strain evidence="3 5">DSM 18447</strain>
    </source>
</reference>
<feature type="chain" id="PRO_5041337440" description="Autotransporter outer membrane beta-barrel domain-containing protein" evidence="1">
    <location>
        <begin position="34"/>
        <end position="172"/>
    </location>
</feature>
<name>A0AA46A621_9RHOB</name>
<evidence type="ECO:0000313" key="5">
    <source>
        <dbReference type="Proteomes" id="UP001215549"/>
    </source>
</evidence>
<keyword evidence="5" id="KW-1185">Reference proteome</keyword>
<feature type="signal peptide" evidence="1">
    <location>
        <begin position="1"/>
        <end position="33"/>
    </location>
</feature>
<dbReference type="EMBL" id="FTOU01000008">
    <property type="protein sequence ID" value="SIS90572.1"/>
    <property type="molecule type" value="Genomic_DNA"/>
</dbReference>
<protein>
    <recommendedName>
        <fullName evidence="6">Autotransporter outer membrane beta-barrel domain-containing protein</fullName>
    </recommendedName>
</protein>
<sequence>MNRSPKDASARRLQLLLAGTALLLHPAPMAAQAQTLGHATGGGGGGSNDISGGGGAGIVITDGAAISLDLGGSGIIGDTTVADGGVLAPGSSIGMLTVNGALSLASGSILDYEIGSPGTTADLGTSDRIEVTGELALNGTLDLAQSDDAADGTAGLGYYRLITYGARSLVTG</sequence>
<evidence type="ECO:0000313" key="2">
    <source>
        <dbReference type="EMBL" id="SIS90572.1"/>
    </source>
</evidence>
<proteinExistence type="predicted"/>
<evidence type="ECO:0000313" key="3">
    <source>
        <dbReference type="EMBL" id="WCR02153.1"/>
    </source>
</evidence>
<dbReference type="Proteomes" id="UP000186216">
    <property type="component" value="Unassembled WGS sequence"/>
</dbReference>
<reference evidence="2 4" key="1">
    <citation type="submission" date="2017-01" db="EMBL/GenBank/DDBJ databases">
        <authorList>
            <person name="Varghese N."/>
            <person name="Submissions S."/>
        </authorList>
    </citation>
    <scope>NUCLEOTIDE SEQUENCE [LARGE SCALE GENOMIC DNA]</scope>
    <source>
        <strain evidence="2 4">DSM 18447</strain>
    </source>
</reference>
<gene>
    <name evidence="3" type="ORF">JHX88_14745</name>
    <name evidence="2" type="ORF">SAMN05421772_10869</name>
</gene>
<dbReference type="Proteomes" id="UP001215549">
    <property type="component" value="Chromosome"/>
</dbReference>
<evidence type="ECO:0008006" key="6">
    <source>
        <dbReference type="Google" id="ProtNLM"/>
    </source>
</evidence>
<dbReference type="EMBL" id="CP067140">
    <property type="protein sequence ID" value="WCR02153.1"/>
    <property type="molecule type" value="Genomic_DNA"/>
</dbReference>
<evidence type="ECO:0000256" key="1">
    <source>
        <dbReference type="SAM" id="SignalP"/>
    </source>
</evidence>
<dbReference type="RefSeq" id="WP_076526443.1">
    <property type="nucleotide sequence ID" value="NZ_CP067140.1"/>
</dbReference>
<evidence type="ECO:0000313" key="4">
    <source>
        <dbReference type="Proteomes" id="UP000186216"/>
    </source>
</evidence>
<keyword evidence="1" id="KW-0732">Signal</keyword>
<organism evidence="2 4">
    <name type="scientific">Paracoccus saliphilus</name>
    <dbReference type="NCBI Taxonomy" id="405559"/>
    <lineage>
        <taxon>Bacteria</taxon>
        <taxon>Pseudomonadati</taxon>
        <taxon>Pseudomonadota</taxon>
        <taxon>Alphaproteobacteria</taxon>
        <taxon>Rhodobacterales</taxon>
        <taxon>Paracoccaceae</taxon>
        <taxon>Paracoccus</taxon>
    </lineage>
</organism>